<reference evidence="1 2" key="1">
    <citation type="journal article" date="2024" name="G3 (Bethesda)">
        <title>Genome assembly of Hibiscus sabdariffa L. provides insights into metabolisms of medicinal natural products.</title>
        <authorList>
            <person name="Kim T."/>
        </authorList>
    </citation>
    <scope>NUCLEOTIDE SEQUENCE [LARGE SCALE GENOMIC DNA]</scope>
    <source>
        <strain evidence="1">TK-2024</strain>
        <tissue evidence="1">Old leaves</tissue>
    </source>
</reference>
<sequence>MYVVGPNSADGPSIRWVKIESSQNWIRSDRVLSDGSELDQTGSGSMAQAGKIGWDWTGLDLGSVYWAWIDFKAGITNWFDWTQVQFGQVKIDRYRLNGQTSLGYGLG</sequence>
<keyword evidence="2" id="KW-1185">Reference proteome</keyword>
<protein>
    <submittedName>
        <fullName evidence="1">Uncharacterized protein</fullName>
    </submittedName>
</protein>
<name>A0ABR2B277_9ROSI</name>
<proteinExistence type="predicted"/>
<accession>A0ABR2B277</accession>
<evidence type="ECO:0000313" key="2">
    <source>
        <dbReference type="Proteomes" id="UP001472677"/>
    </source>
</evidence>
<gene>
    <name evidence="1" type="ORF">V6N12_011489</name>
</gene>
<comment type="caution">
    <text evidence="1">The sequence shown here is derived from an EMBL/GenBank/DDBJ whole genome shotgun (WGS) entry which is preliminary data.</text>
</comment>
<evidence type="ECO:0000313" key="1">
    <source>
        <dbReference type="EMBL" id="KAK8500842.1"/>
    </source>
</evidence>
<organism evidence="1 2">
    <name type="scientific">Hibiscus sabdariffa</name>
    <name type="common">roselle</name>
    <dbReference type="NCBI Taxonomy" id="183260"/>
    <lineage>
        <taxon>Eukaryota</taxon>
        <taxon>Viridiplantae</taxon>
        <taxon>Streptophyta</taxon>
        <taxon>Embryophyta</taxon>
        <taxon>Tracheophyta</taxon>
        <taxon>Spermatophyta</taxon>
        <taxon>Magnoliopsida</taxon>
        <taxon>eudicotyledons</taxon>
        <taxon>Gunneridae</taxon>
        <taxon>Pentapetalae</taxon>
        <taxon>rosids</taxon>
        <taxon>malvids</taxon>
        <taxon>Malvales</taxon>
        <taxon>Malvaceae</taxon>
        <taxon>Malvoideae</taxon>
        <taxon>Hibiscus</taxon>
    </lineage>
</organism>
<dbReference type="EMBL" id="JBBPBM010000204">
    <property type="protein sequence ID" value="KAK8500842.1"/>
    <property type="molecule type" value="Genomic_DNA"/>
</dbReference>
<dbReference type="Proteomes" id="UP001472677">
    <property type="component" value="Unassembled WGS sequence"/>
</dbReference>